<dbReference type="HOGENOM" id="CLU_005679_13_2_1"/>
<feature type="compositionally biased region" description="Low complexity" evidence="1">
    <location>
        <begin position="36"/>
        <end position="45"/>
    </location>
</feature>
<dbReference type="eggNOG" id="ENOG502RYMZ">
    <property type="taxonomic scope" value="Eukaryota"/>
</dbReference>
<gene>
    <name evidence="4" type="ORF">Cob_v011518</name>
</gene>
<dbReference type="PANTHER" id="PTHR23028:SF134">
    <property type="entry name" value="PUTATIVE (AFU_ORTHOLOGUE AFUA_4G08520)-RELATED"/>
    <property type="match status" value="1"/>
</dbReference>
<feature type="transmembrane region" description="Helical" evidence="2">
    <location>
        <begin position="200"/>
        <end position="224"/>
    </location>
</feature>
<name>N4V2E2_COLOR</name>
<keyword evidence="2" id="KW-0812">Transmembrane</keyword>
<feature type="transmembrane region" description="Helical" evidence="2">
    <location>
        <begin position="327"/>
        <end position="345"/>
    </location>
</feature>
<protein>
    <recommendedName>
        <fullName evidence="3">Acyltransferase 3 domain-containing protein</fullName>
    </recommendedName>
</protein>
<reference evidence="5" key="2">
    <citation type="journal article" date="2019" name="Mol. Plant Microbe Interact.">
        <title>Genome sequence resources for four phytopathogenic fungi from the Colletotrichum orbiculare species complex.</title>
        <authorList>
            <person name="Gan P."/>
            <person name="Tsushima A."/>
            <person name="Narusaka M."/>
            <person name="Narusaka Y."/>
            <person name="Takano Y."/>
            <person name="Kubo Y."/>
            <person name="Shirasu K."/>
        </authorList>
    </citation>
    <scope>GENOME REANNOTATION</scope>
    <source>
        <strain evidence="5">104-T / ATCC 96160 / CBS 514.97 / LARS 414 / MAFF 240422</strain>
    </source>
</reference>
<keyword evidence="2" id="KW-1133">Transmembrane helix</keyword>
<dbReference type="AlphaFoldDB" id="N4V2E2"/>
<evidence type="ECO:0000256" key="2">
    <source>
        <dbReference type="SAM" id="Phobius"/>
    </source>
</evidence>
<feature type="region of interest" description="Disordered" evidence="1">
    <location>
        <begin position="507"/>
        <end position="530"/>
    </location>
</feature>
<feature type="transmembrane region" description="Helical" evidence="2">
    <location>
        <begin position="352"/>
        <end position="369"/>
    </location>
</feature>
<dbReference type="InterPro" id="IPR002656">
    <property type="entry name" value="Acyl_transf_3_dom"/>
</dbReference>
<keyword evidence="2" id="KW-0472">Membrane</keyword>
<dbReference type="Pfam" id="PF01757">
    <property type="entry name" value="Acyl_transf_3"/>
    <property type="match status" value="1"/>
</dbReference>
<feature type="domain" description="Acyltransferase 3" evidence="3">
    <location>
        <begin position="157"/>
        <end position="375"/>
    </location>
</feature>
<sequence>MDDTRPSSVSSEAMKLALVLRALVCQVARVGTSMASRSSSPSTARFGNTFPAYSEDGSEGLLDEPREGQSPTMFMAGPYHDLDKNDDAILVSVRSGRNSVSSFISEHLGGEHPRRDRFLRYIQPLAPVLLPDFILGPINSLSSGRQHRAPKRLSPTAYLDGLRGVASLTVYLFHYSYLWFPNLRQGYNSTPNDTWLMQGNMIRVFHSGRASVTIFFVISGYVLSIKTLSMIHKRQNEQVLNALAGSAFRRPFRLFLPIALSTFVIAMLCHNSIYQGDPSGERPPPAISPLGAQIASWWQDLVNIVNPFAHIINRENMRGMMYNGHTWTIPVELQGSFLVFFLLLMFARAKRWIHIVSTAVLGYWIVTLGDWDKGLFIAGLLLAELSLVLPNQRRPVTLPQSNTSTTTTNPGSFGGFLNLFRHAATLTLFLVSIHLLSYPERLGPQTPGYVWLSTRVPAYYAGNETKIQQHWLSVGSVMFILALMYSPPANLNLRDRIIALLGGNGAPRPSWSRGSPDRGGGGGGDDDEEKRQLDADAVQRDADAARPAPADQGGEPMLQRMFTTRFAQYLGRISYSLYLWHGTVIHVVGVRWLVPAWQSWNEAQAAVSKPGTAPDAAAAMTADAWGAYRAAFFWGVLINTLALLWVSDVFNRLGDGPAVRLTRWIGEKSFRKD</sequence>
<evidence type="ECO:0000259" key="3">
    <source>
        <dbReference type="Pfam" id="PF01757"/>
    </source>
</evidence>
<dbReference type="STRING" id="1213857.N4V2E2"/>
<proteinExistence type="predicted"/>
<feature type="transmembrane region" description="Helical" evidence="2">
    <location>
        <begin position="627"/>
        <end position="646"/>
    </location>
</feature>
<reference evidence="5" key="1">
    <citation type="journal article" date="2013" name="New Phytol.">
        <title>Comparative genomic and transcriptomic analyses reveal the hemibiotrophic stage shift of Colletotrichum fungi.</title>
        <authorList>
            <person name="Gan P."/>
            <person name="Ikeda K."/>
            <person name="Irieda H."/>
            <person name="Narusaka M."/>
            <person name="O'Connell R.J."/>
            <person name="Narusaka Y."/>
            <person name="Takano Y."/>
            <person name="Kubo Y."/>
            <person name="Shirasu K."/>
        </authorList>
    </citation>
    <scope>NUCLEOTIDE SEQUENCE [LARGE SCALE GENOMIC DNA]</scope>
    <source>
        <strain evidence="5">104-T / ATCC 96160 / CBS 514.97 / LARS 414 / MAFF 240422</strain>
    </source>
</reference>
<dbReference type="GO" id="GO:0016747">
    <property type="term" value="F:acyltransferase activity, transferring groups other than amino-acyl groups"/>
    <property type="evidence" value="ECO:0007669"/>
    <property type="project" value="InterPro"/>
</dbReference>
<feature type="transmembrane region" description="Helical" evidence="2">
    <location>
        <begin position="254"/>
        <end position="274"/>
    </location>
</feature>
<dbReference type="EMBL" id="AMCV02000039">
    <property type="protein sequence ID" value="TDZ15580.1"/>
    <property type="molecule type" value="Genomic_DNA"/>
</dbReference>
<dbReference type="OrthoDB" id="5819582at2759"/>
<dbReference type="InterPro" id="IPR050879">
    <property type="entry name" value="Acyltransferase_3"/>
</dbReference>
<feature type="transmembrane region" description="Helical" evidence="2">
    <location>
        <begin position="413"/>
        <end position="436"/>
    </location>
</feature>
<dbReference type="PANTHER" id="PTHR23028">
    <property type="entry name" value="ACETYLTRANSFERASE"/>
    <property type="match status" value="1"/>
</dbReference>
<comment type="caution">
    <text evidence="4">The sequence shown here is derived from an EMBL/GenBank/DDBJ whole genome shotgun (WGS) entry which is preliminary data.</text>
</comment>
<accession>N4V2E2</accession>
<evidence type="ECO:0000256" key="1">
    <source>
        <dbReference type="SAM" id="MobiDB-lite"/>
    </source>
</evidence>
<dbReference type="Proteomes" id="UP000014480">
    <property type="component" value="Unassembled WGS sequence"/>
</dbReference>
<keyword evidence="5" id="KW-1185">Reference proteome</keyword>
<feature type="region of interest" description="Disordered" evidence="1">
    <location>
        <begin position="36"/>
        <end position="61"/>
    </location>
</feature>
<feature type="transmembrane region" description="Helical" evidence="2">
    <location>
        <begin position="469"/>
        <end position="486"/>
    </location>
</feature>
<evidence type="ECO:0000313" key="5">
    <source>
        <dbReference type="Proteomes" id="UP000014480"/>
    </source>
</evidence>
<organism evidence="4 5">
    <name type="scientific">Colletotrichum orbiculare (strain 104-T / ATCC 96160 / CBS 514.97 / LARS 414 / MAFF 240422)</name>
    <name type="common">Cucumber anthracnose fungus</name>
    <name type="synonym">Colletotrichum lagenarium</name>
    <dbReference type="NCBI Taxonomy" id="1213857"/>
    <lineage>
        <taxon>Eukaryota</taxon>
        <taxon>Fungi</taxon>
        <taxon>Dikarya</taxon>
        <taxon>Ascomycota</taxon>
        <taxon>Pezizomycotina</taxon>
        <taxon>Sordariomycetes</taxon>
        <taxon>Hypocreomycetidae</taxon>
        <taxon>Glomerellales</taxon>
        <taxon>Glomerellaceae</taxon>
        <taxon>Colletotrichum</taxon>
        <taxon>Colletotrichum orbiculare species complex</taxon>
    </lineage>
</organism>
<feature type="transmembrane region" description="Helical" evidence="2">
    <location>
        <begin position="375"/>
        <end position="392"/>
    </location>
</feature>
<evidence type="ECO:0000313" key="4">
    <source>
        <dbReference type="EMBL" id="TDZ15580.1"/>
    </source>
</evidence>